<dbReference type="InterPro" id="IPR008936">
    <property type="entry name" value="Rho_GTPase_activation_prot"/>
</dbReference>
<feature type="compositionally biased region" description="Basic and acidic residues" evidence="2">
    <location>
        <begin position="109"/>
        <end position="129"/>
    </location>
</feature>
<feature type="region of interest" description="Disordered" evidence="2">
    <location>
        <begin position="589"/>
        <end position="614"/>
    </location>
</feature>
<evidence type="ECO:0000256" key="1">
    <source>
        <dbReference type="ARBA" id="ARBA00022468"/>
    </source>
</evidence>
<gene>
    <name evidence="4" type="ORF">MATL_G00036910</name>
</gene>
<feature type="compositionally biased region" description="Low complexity" evidence="2">
    <location>
        <begin position="699"/>
        <end position="715"/>
    </location>
</feature>
<dbReference type="Pfam" id="PF20924">
    <property type="entry name" value="RLIP76_Ral-bd"/>
    <property type="match status" value="1"/>
</dbReference>
<dbReference type="CDD" id="cd04381">
    <property type="entry name" value="RhoGap_RalBP1"/>
    <property type="match status" value="1"/>
</dbReference>
<dbReference type="PROSITE" id="PS50238">
    <property type="entry name" value="RHOGAP"/>
    <property type="match status" value="1"/>
</dbReference>
<dbReference type="GO" id="GO:0007264">
    <property type="term" value="P:small GTPase-mediated signal transduction"/>
    <property type="evidence" value="ECO:0007669"/>
    <property type="project" value="InterPro"/>
</dbReference>
<dbReference type="SMART" id="SM00324">
    <property type="entry name" value="RhoGAP"/>
    <property type="match status" value="1"/>
</dbReference>
<dbReference type="FunFam" id="1.10.555.10:FF:000087">
    <property type="entry name" value="RalA-binding protein 1"/>
    <property type="match status" value="1"/>
</dbReference>
<dbReference type="GO" id="GO:0031267">
    <property type="term" value="F:small GTPase binding"/>
    <property type="evidence" value="ECO:0007669"/>
    <property type="project" value="InterPro"/>
</dbReference>
<dbReference type="GO" id="GO:0016020">
    <property type="term" value="C:membrane"/>
    <property type="evidence" value="ECO:0007669"/>
    <property type="project" value="TreeGrafter"/>
</dbReference>
<evidence type="ECO:0000313" key="4">
    <source>
        <dbReference type="EMBL" id="KAG7488743.1"/>
    </source>
</evidence>
<dbReference type="PANTHER" id="PTHR12783">
    <property type="entry name" value="RALA BINDING PROTEIN 1 RALBP1"/>
    <property type="match status" value="1"/>
</dbReference>
<name>A0A9D3QF76_MEGAT</name>
<feature type="domain" description="Rho-GAP" evidence="3">
    <location>
        <begin position="255"/>
        <end position="452"/>
    </location>
</feature>
<feature type="compositionally biased region" description="Basic residues" evidence="2">
    <location>
        <begin position="163"/>
        <end position="179"/>
    </location>
</feature>
<dbReference type="InterPro" id="IPR049041">
    <property type="entry name" value="RalBP1-like_Ral-bd"/>
</dbReference>
<dbReference type="PANTHER" id="PTHR12783:SF5">
    <property type="entry name" value="RALA-BINDING PROTEIN 1"/>
    <property type="match status" value="1"/>
</dbReference>
<feature type="compositionally biased region" description="Low complexity" evidence="2">
    <location>
        <begin position="226"/>
        <end position="245"/>
    </location>
</feature>
<evidence type="ECO:0000313" key="5">
    <source>
        <dbReference type="Proteomes" id="UP001046870"/>
    </source>
</evidence>
<dbReference type="AlphaFoldDB" id="A0A9D3QF76"/>
<dbReference type="EMBL" id="JAFDVH010000002">
    <property type="protein sequence ID" value="KAG7488743.1"/>
    <property type="molecule type" value="Genomic_DNA"/>
</dbReference>
<accession>A0A9D3QF76</accession>
<keyword evidence="5" id="KW-1185">Reference proteome</keyword>
<protein>
    <recommendedName>
        <fullName evidence="3">Rho-GAP domain-containing protein</fullName>
    </recommendedName>
</protein>
<comment type="caution">
    <text evidence="4">The sequence shown here is derived from an EMBL/GenBank/DDBJ whole genome shotgun (WGS) entry which is preliminary data.</text>
</comment>
<dbReference type="InterPro" id="IPR000198">
    <property type="entry name" value="RhoGAP_dom"/>
</dbReference>
<reference evidence="4" key="1">
    <citation type="submission" date="2021-01" db="EMBL/GenBank/DDBJ databases">
        <authorList>
            <person name="Zahm M."/>
            <person name="Roques C."/>
            <person name="Cabau C."/>
            <person name="Klopp C."/>
            <person name="Donnadieu C."/>
            <person name="Jouanno E."/>
            <person name="Lampietro C."/>
            <person name="Louis A."/>
            <person name="Herpin A."/>
            <person name="Echchiki A."/>
            <person name="Berthelot C."/>
            <person name="Parey E."/>
            <person name="Roest-Crollius H."/>
            <person name="Braasch I."/>
            <person name="Postlethwait J."/>
            <person name="Bobe J."/>
            <person name="Montfort J."/>
            <person name="Bouchez O."/>
            <person name="Begum T."/>
            <person name="Mejri S."/>
            <person name="Adams A."/>
            <person name="Chen W.-J."/>
            <person name="Guiguen Y."/>
        </authorList>
    </citation>
    <scope>NUCLEOTIDE SEQUENCE</scope>
    <source>
        <strain evidence="4">YG-15Mar2019-1</strain>
        <tissue evidence="4">Brain</tissue>
    </source>
</reference>
<dbReference type="Gene3D" id="1.10.555.10">
    <property type="entry name" value="Rho GTPase activation protein"/>
    <property type="match status" value="1"/>
</dbReference>
<evidence type="ECO:0000256" key="2">
    <source>
        <dbReference type="SAM" id="MobiDB-lite"/>
    </source>
</evidence>
<dbReference type="FunFam" id="1.20.58.90:FF:000001">
    <property type="entry name" value="ralA-binding protein 1"/>
    <property type="match status" value="1"/>
</dbReference>
<feature type="region of interest" description="Disordered" evidence="2">
    <location>
        <begin position="660"/>
        <end position="721"/>
    </location>
</feature>
<evidence type="ECO:0000259" key="3">
    <source>
        <dbReference type="PROSITE" id="PS50238"/>
    </source>
</evidence>
<feature type="region of interest" description="Disordered" evidence="2">
    <location>
        <begin position="62"/>
        <end position="250"/>
    </location>
</feature>
<dbReference type="Gene3D" id="1.20.58.90">
    <property type="match status" value="1"/>
</dbReference>
<dbReference type="InterPro" id="IPR039767">
    <property type="entry name" value="RALBP1"/>
</dbReference>
<feature type="region of interest" description="Disordered" evidence="2">
    <location>
        <begin position="750"/>
        <end position="774"/>
    </location>
</feature>
<dbReference type="GO" id="GO:0006897">
    <property type="term" value="P:endocytosis"/>
    <property type="evidence" value="ECO:0007669"/>
    <property type="project" value="TreeGrafter"/>
</dbReference>
<proteinExistence type="predicted"/>
<feature type="compositionally biased region" description="Basic residues" evidence="2">
    <location>
        <begin position="130"/>
        <end position="140"/>
    </location>
</feature>
<feature type="compositionally biased region" description="Basic and acidic residues" evidence="2">
    <location>
        <begin position="180"/>
        <end position="206"/>
    </location>
</feature>
<dbReference type="GO" id="GO:0005096">
    <property type="term" value="F:GTPase activator activity"/>
    <property type="evidence" value="ECO:0007669"/>
    <property type="project" value="UniProtKB-KW"/>
</dbReference>
<organism evidence="4 5">
    <name type="scientific">Megalops atlanticus</name>
    <name type="common">Tarpon</name>
    <name type="synonym">Clupea gigantea</name>
    <dbReference type="NCBI Taxonomy" id="7932"/>
    <lineage>
        <taxon>Eukaryota</taxon>
        <taxon>Metazoa</taxon>
        <taxon>Chordata</taxon>
        <taxon>Craniata</taxon>
        <taxon>Vertebrata</taxon>
        <taxon>Euteleostomi</taxon>
        <taxon>Actinopterygii</taxon>
        <taxon>Neopterygii</taxon>
        <taxon>Teleostei</taxon>
        <taxon>Elopiformes</taxon>
        <taxon>Megalopidae</taxon>
        <taxon>Megalops</taxon>
    </lineage>
</organism>
<dbReference type="OrthoDB" id="10033734at2759"/>
<feature type="compositionally biased region" description="Acidic residues" evidence="2">
    <location>
        <begin position="599"/>
        <end position="614"/>
    </location>
</feature>
<dbReference type="SUPFAM" id="SSF48350">
    <property type="entry name" value="GTPase activation domain, GAP"/>
    <property type="match status" value="1"/>
</dbReference>
<dbReference type="Pfam" id="PF00620">
    <property type="entry name" value="RhoGAP"/>
    <property type="match status" value="1"/>
</dbReference>
<keyword evidence="1" id="KW-0343">GTPase activation</keyword>
<sequence>MHFTFDANDRSLCHCIVSTWYSCPLSDTKSKQEAACLNAPFKVGRNSDAHRERAAQGVGAMTECFLPPSNSPGEQRRAEHPGGMARTPSSEEVSPTKFPGLYRGGEPSPPHDGHHHEPPDAASDEDKEHGKKKNKFKKKEKRTEGYAAFQEGSSADEAESPSKMKRSKGIHVFKKPSFSKKKEKDFKAKEKPRDDKGKEKKSKDLTAADVVKQWKEKKKKKKPNAEPEAPAAAAAAAAATATTAEAPPPRPVFGAPLAEAVRRTALCDGIQLPAVFRECVDYIENHGMKCEGIYRVSGMKSKVDELKAVYDREESPCLEEHDPHTVASLLKQYLRELPETLMSRELAARFEDACGRAAEADKLQEFQRLLAELPPCSHLLLGWLVTHMDHVISCEADTKMNIQNISIVLNPTVQIGNRVLYVFFTHVRELFGDVTLKPVVQPLRWSNMATMPQLPDTPESIKEEIRRQEFLLNSLHQDLQAGVKDLSKEERLWEVQRILTALKRKLREAKRQECETKIAQEIASLSKEDVSKEEMTENEEEVINILLAQENEVLTEQEELLSLEQVLRRQIATEKEEIERLRAEIADIQSRQQGRSETEEYSSDSESESEDEEELQIILEDLQKQNEELEIKNTHLNQAIHEEQEAIIELRVQLRLLQQEQPAQPGPRPSPPETSRPLPPRPPQTAKPAGSPSSPPPSRTGGRSACELPRPASSRSHLRHHHPHHGFCTWCGVIATAELSLGETAARRAPSLTQHPLPERSVKSAHSVAPAYLC</sequence>
<dbReference type="Proteomes" id="UP001046870">
    <property type="component" value="Chromosome 2"/>
</dbReference>
<feature type="compositionally biased region" description="Pro residues" evidence="2">
    <location>
        <begin position="664"/>
        <end position="685"/>
    </location>
</feature>